<dbReference type="Proteomes" id="UP000267251">
    <property type="component" value="Unassembled WGS sequence"/>
</dbReference>
<dbReference type="EMBL" id="KZ988450">
    <property type="protein sequence ID" value="RKP12168.1"/>
    <property type="molecule type" value="Genomic_DNA"/>
</dbReference>
<feature type="domain" description="N-acetyltransferase" evidence="3">
    <location>
        <begin position="2"/>
        <end position="157"/>
    </location>
</feature>
<name>A0A4P9Y063_9FUNG</name>
<dbReference type="PROSITE" id="PS51186">
    <property type="entry name" value="GNAT"/>
    <property type="match status" value="1"/>
</dbReference>
<dbReference type="Gene3D" id="3.40.630.30">
    <property type="match status" value="1"/>
</dbReference>
<dbReference type="GO" id="GO:0031416">
    <property type="term" value="C:NatB complex"/>
    <property type="evidence" value="ECO:0007669"/>
    <property type="project" value="TreeGrafter"/>
</dbReference>
<dbReference type="FunFam" id="3.40.630.30:FF:000065">
    <property type="entry name" value="N-terminal acetyltransferase complex ARD1 subunit homolog"/>
    <property type="match status" value="1"/>
</dbReference>
<evidence type="ECO:0000256" key="1">
    <source>
        <dbReference type="ARBA" id="ARBA00022679"/>
    </source>
</evidence>
<dbReference type="SUPFAM" id="SSF55729">
    <property type="entry name" value="Acyl-CoA N-acyltransferases (Nat)"/>
    <property type="match status" value="1"/>
</dbReference>
<evidence type="ECO:0000313" key="5">
    <source>
        <dbReference type="Proteomes" id="UP000267251"/>
    </source>
</evidence>
<evidence type="ECO:0000313" key="4">
    <source>
        <dbReference type="EMBL" id="RKP12168.1"/>
    </source>
</evidence>
<evidence type="ECO:0000256" key="2">
    <source>
        <dbReference type="ARBA" id="ARBA00023315"/>
    </source>
</evidence>
<sequence length="179" mass="20691">MTSLRRFKATDLFRFNDVNLDHLTETYGVNFYLQYLSRWPDIFYAAESPEGRLMGYVMGKTEGRGKDWHGHVTAITVAPSCRRIGLADQMMHLLEQVSEKVYNGYFVDLFVRISNTVAIDMYTKFGYTVYRRVLGYYGGSGAPEADEDAFDMRKSLARDKDKKSMIPLGRDVRPDEVYF</sequence>
<dbReference type="InterPro" id="IPR051646">
    <property type="entry name" value="NatB_acetyltransferase_subunit"/>
</dbReference>
<dbReference type="OrthoDB" id="10264728at2759"/>
<dbReference type="InterPro" id="IPR000182">
    <property type="entry name" value="GNAT_dom"/>
</dbReference>
<dbReference type="AlphaFoldDB" id="A0A4P9Y063"/>
<organism evidence="4 5">
    <name type="scientific">Piptocephalis cylindrospora</name>
    <dbReference type="NCBI Taxonomy" id="1907219"/>
    <lineage>
        <taxon>Eukaryota</taxon>
        <taxon>Fungi</taxon>
        <taxon>Fungi incertae sedis</taxon>
        <taxon>Zoopagomycota</taxon>
        <taxon>Zoopagomycotina</taxon>
        <taxon>Zoopagomycetes</taxon>
        <taxon>Zoopagales</taxon>
        <taxon>Piptocephalidaceae</taxon>
        <taxon>Piptocephalis</taxon>
    </lineage>
</organism>
<reference evidence="5" key="1">
    <citation type="journal article" date="2018" name="Nat. Microbiol.">
        <title>Leveraging single-cell genomics to expand the fungal tree of life.</title>
        <authorList>
            <person name="Ahrendt S.R."/>
            <person name="Quandt C.A."/>
            <person name="Ciobanu D."/>
            <person name="Clum A."/>
            <person name="Salamov A."/>
            <person name="Andreopoulos B."/>
            <person name="Cheng J.F."/>
            <person name="Woyke T."/>
            <person name="Pelin A."/>
            <person name="Henrissat B."/>
            <person name="Reynolds N.K."/>
            <person name="Benny G.L."/>
            <person name="Smith M.E."/>
            <person name="James T.Y."/>
            <person name="Grigoriev I.V."/>
        </authorList>
    </citation>
    <scope>NUCLEOTIDE SEQUENCE [LARGE SCALE GENOMIC DNA]</scope>
</reference>
<protein>
    <submittedName>
        <fullName evidence="4">N-acetyltransferase 5-like protein</fullName>
    </submittedName>
</protein>
<keyword evidence="5" id="KW-1185">Reference proteome</keyword>
<accession>A0A4P9Y063</accession>
<dbReference type="InterPro" id="IPR016181">
    <property type="entry name" value="Acyl_CoA_acyltransferase"/>
</dbReference>
<dbReference type="PANTHER" id="PTHR45910">
    <property type="entry name" value="N-ALPHA-ACETYLTRANSFERASE 20"/>
    <property type="match status" value="1"/>
</dbReference>
<proteinExistence type="predicted"/>
<keyword evidence="1 4" id="KW-0808">Transferase</keyword>
<dbReference type="PANTHER" id="PTHR45910:SF1">
    <property type="entry name" value="N-ALPHA-ACETYLTRANSFERASE 20"/>
    <property type="match status" value="1"/>
</dbReference>
<evidence type="ECO:0000259" key="3">
    <source>
        <dbReference type="PROSITE" id="PS51186"/>
    </source>
</evidence>
<dbReference type="CDD" id="cd04301">
    <property type="entry name" value="NAT_SF"/>
    <property type="match status" value="1"/>
</dbReference>
<dbReference type="Pfam" id="PF00583">
    <property type="entry name" value="Acetyltransf_1"/>
    <property type="match status" value="1"/>
</dbReference>
<keyword evidence="2" id="KW-0012">Acyltransferase</keyword>
<dbReference type="GO" id="GO:0004596">
    <property type="term" value="F:protein-N-terminal amino-acid acetyltransferase activity"/>
    <property type="evidence" value="ECO:0007669"/>
    <property type="project" value="TreeGrafter"/>
</dbReference>
<gene>
    <name evidence="4" type="ORF">BJ684DRAFT_21270</name>
</gene>